<evidence type="ECO:0000256" key="8">
    <source>
        <dbReference type="ARBA" id="ARBA00031427"/>
    </source>
</evidence>
<dbReference type="EC" id="4.3.1.19" evidence="4"/>
<evidence type="ECO:0000256" key="7">
    <source>
        <dbReference type="ARBA" id="ARBA00025527"/>
    </source>
</evidence>
<comment type="similarity">
    <text evidence="3">Belongs to the serine/threonine dehydratase family.</text>
</comment>
<organism evidence="10 11">
    <name type="scientific">Bacillus thermotolerans</name>
    <name type="common">Quasibacillus thermotolerans</name>
    <dbReference type="NCBI Taxonomy" id="1221996"/>
    <lineage>
        <taxon>Bacteria</taxon>
        <taxon>Bacillati</taxon>
        <taxon>Bacillota</taxon>
        <taxon>Bacilli</taxon>
        <taxon>Bacillales</taxon>
        <taxon>Bacillaceae</taxon>
        <taxon>Bacillus</taxon>
    </lineage>
</organism>
<dbReference type="OrthoDB" id="9811476at2"/>
<dbReference type="InterPro" id="IPR050147">
    <property type="entry name" value="Ser/Thr_Dehydratase"/>
</dbReference>
<dbReference type="GO" id="GO:0006567">
    <property type="term" value="P:L-threonine catabolic process"/>
    <property type="evidence" value="ECO:0007669"/>
    <property type="project" value="TreeGrafter"/>
</dbReference>
<dbReference type="GO" id="GO:0004794">
    <property type="term" value="F:threonine deaminase activity"/>
    <property type="evidence" value="ECO:0007669"/>
    <property type="project" value="UniProtKB-EC"/>
</dbReference>
<evidence type="ECO:0000256" key="2">
    <source>
        <dbReference type="ARBA" id="ARBA00001933"/>
    </source>
</evidence>
<dbReference type="InterPro" id="IPR036052">
    <property type="entry name" value="TrpB-like_PALP_sf"/>
</dbReference>
<protein>
    <recommendedName>
        <fullName evidence="4">threonine ammonia-lyase</fullName>
        <ecNumber evidence="4">4.3.1.19</ecNumber>
    </recommendedName>
    <alternativeName>
        <fullName evidence="8">Threonine deaminase</fullName>
    </alternativeName>
</protein>
<name>A0A0F5HNW6_BACTR</name>
<dbReference type="AlphaFoldDB" id="A0A0F5HNW6"/>
<gene>
    <name evidence="10" type="ORF">QY95_03192</name>
</gene>
<dbReference type="PANTHER" id="PTHR48078">
    <property type="entry name" value="THREONINE DEHYDRATASE, MITOCHONDRIAL-RELATED"/>
    <property type="match status" value="1"/>
</dbReference>
<dbReference type="STRING" id="1221996.QY95_03192"/>
<evidence type="ECO:0000259" key="9">
    <source>
        <dbReference type="Pfam" id="PF00291"/>
    </source>
</evidence>
<keyword evidence="11" id="KW-1185">Reference proteome</keyword>
<dbReference type="GO" id="GO:0003941">
    <property type="term" value="F:L-serine ammonia-lyase activity"/>
    <property type="evidence" value="ECO:0007669"/>
    <property type="project" value="TreeGrafter"/>
</dbReference>
<accession>A0A0F5HNW6</accession>
<comment type="catalytic activity">
    <reaction evidence="1">
        <text>L-threonine = 2-oxobutanoate + NH4(+)</text>
        <dbReference type="Rhea" id="RHEA:22108"/>
        <dbReference type="ChEBI" id="CHEBI:16763"/>
        <dbReference type="ChEBI" id="CHEBI:28938"/>
        <dbReference type="ChEBI" id="CHEBI:57926"/>
        <dbReference type="EC" id="4.3.1.19"/>
    </reaction>
</comment>
<dbReference type="GO" id="GO:0006565">
    <property type="term" value="P:L-serine catabolic process"/>
    <property type="evidence" value="ECO:0007669"/>
    <property type="project" value="TreeGrafter"/>
</dbReference>
<dbReference type="Gene3D" id="3.40.50.1100">
    <property type="match status" value="2"/>
</dbReference>
<keyword evidence="5" id="KW-0663">Pyridoxal phosphate</keyword>
<evidence type="ECO:0000256" key="1">
    <source>
        <dbReference type="ARBA" id="ARBA00001274"/>
    </source>
</evidence>
<dbReference type="EMBL" id="JWIR02000062">
    <property type="protein sequence ID" value="KKB36328.1"/>
    <property type="molecule type" value="Genomic_DNA"/>
</dbReference>
<evidence type="ECO:0000313" key="11">
    <source>
        <dbReference type="Proteomes" id="UP000031563"/>
    </source>
</evidence>
<keyword evidence="6" id="KW-0456">Lyase</keyword>
<dbReference type="Pfam" id="PF00291">
    <property type="entry name" value="PALP"/>
    <property type="match status" value="1"/>
</dbReference>
<dbReference type="InterPro" id="IPR001926">
    <property type="entry name" value="TrpB-like_PALP"/>
</dbReference>
<feature type="domain" description="Tryptophan synthase beta chain-like PALP" evidence="9">
    <location>
        <begin position="39"/>
        <end position="328"/>
    </location>
</feature>
<reference evidence="10" key="1">
    <citation type="submission" date="2015-02" db="EMBL/GenBank/DDBJ databases">
        <title>Genome Assembly of Bacillaceae bacterium MTCC 8252.</title>
        <authorList>
            <person name="Verma A."/>
            <person name="Khatri I."/>
            <person name="Mual P."/>
            <person name="Subramanian S."/>
            <person name="Krishnamurthi S."/>
        </authorList>
    </citation>
    <scope>NUCLEOTIDE SEQUENCE [LARGE SCALE GENOMIC DNA]</scope>
    <source>
        <strain evidence="10">MTCC 8252</strain>
    </source>
</reference>
<comment type="function">
    <text evidence="7">Catalyzes the anaerobic formation of alpha-ketobutyrate and ammonia from threonine in a two-step reaction. The first step involved a dehydration of threonine and a production of enamine intermediates (aminocrotonate), which tautomerizes to its imine form (iminobutyrate). Both intermediates are unstable and short-lived. The second step is the nonenzymatic hydrolysis of the enamine/imine intermediates to form 2-ketobutyrate and free ammonia. In the low water environment of the cell, the second step is accelerated by RidA.</text>
</comment>
<comment type="caution">
    <text evidence="10">The sequence shown here is derived from an EMBL/GenBank/DDBJ whole genome shotgun (WGS) entry which is preliminary data.</text>
</comment>
<evidence type="ECO:0000256" key="4">
    <source>
        <dbReference type="ARBA" id="ARBA00012096"/>
    </source>
</evidence>
<dbReference type="CDD" id="cd01562">
    <property type="entry name" value="Thr-dehyd"/>
    <property type="match status" value="1"/>
</dbReference>
<sequence length="344" mass="37642">MRVSTLLLYLGGIVLNHLQSIEKEMSIRHIWEARKRIARIINRTPLIQSFVLSELAGRPVYLKLENTHDIGAFKVRGAANKILSLSDEEKKRGVATFSTGNHGMAVAYVARMLGIEAVVCISHRVPKAKVDSLKRLNAKIEIYGESQDEAGKRCYELEKEKGLTLIEPFDDPYVIGGQGTIGLEILEDIPDVTDIIVPLSGGGLLSGIGLAVKSNDPRIRVTGVSMEKSAVMHESLKAGKPVKLEESETLADSLLGGIGLDNKHTFRMVQRYMDANLLISEKDIALSMAFMMDKHRMIIEGAAATGVAALLTNQIPRQEGAVAVVISGQNVDLSLIYKIIQNYV</sequence>
<evidence type="ECO:0000256" key="3">
    <source>
        <dbReference type="ARBA" id="ARBA00010869"/>
    </source>
</evidence>
<dbReference type="GO" id="GO:0009097">
    <property type="term" value="P:isoleucine biosynthetic process"/>
    <property type="evidence" value="ECO:0007669"/>
    <property type="project" value="TreeGrafter"/>
</dbReference>
<evidence type="ECO:0000256" key="5">
    <source>
        <dbReference type="ARBA" id="ARBA00022898"/>
    </source>
</evidence>
<comment type="cofactor">
    <cofactor evidence="2">
        <name>pyridoxal 5'-phosphate</name>
        <dbReference type="ChEBI" id="CHEBI:597326"/>
    </cofactor>
</comment>
<dbReference type="NCBIfam" id="NF005680">
    <property type="entry name" value="PRK07476.1"/>
    <property type="match status" value="1"/>
</dbReference>
<dbReference type="FunFam" id="3.40.50.1100:FF:000005">
    <property type="entry name" value="Threonine dehydratase catabolic"/>
    <property type="match status" value="1"/>
</dbReference>
<dbReference type="PANTHER" id="PTHR48078:SF6">
    <property type="entry name" value="L-THREONINE DEHYDRATASE CATABOLIC TDCB"/>
    <property type="match status" value="1"/>
</dbReference>
<dbReference type="Proteomes" id="UP000031563">
    <property type="component" value="Unassembled WGS sequence"/>
</dbReference>
<proteinExistence type="inferred from homology"/>
<dbReference type="SUPFAM" id="SSF53686">
    <property type="entry name" value="Tryptophan synthase beta subunit-like PLP-dependent enzymes"/>
    <property type="match status" value="1"/>
</dbReference>
<accession>A0A0F5HST8</accession>
<evidence type="ECO:0000256" key="6">
    <source>
        <dbReference type="ARBA" id="ARBA00023239"/>
    </source>
</evidence>
<evidence type="ECO:0000313" key="10">
    <source>
        <dbReference type="EMBL" id="KKB36328.1"/>
    </source>
</evidence>